<reference evidence="3" key="1">
    <citation type="journal article" date="2017" name="Genome Biol.">
        <title>Comparative genomics reveals high biological diversity and specific adaptations in the industrially and medically important fungal genus Aspergillus.</title>
        <authorList>
            <person name="de Vries R.P."/>
            <person name="Riley R."/>
            <person name="Wiebenga A."/>
            <person name="Aguilar-Osorio G."/>
            <person name="Amillis S."/>
            <person name="Uchima C.A."/>
            <person name="Anderluh G."/>
            <person name="Asadollahi M."/>
            <person name="Askin M."/>
            <person name="Barry K."/>
            <person name="Battaglia E."/>
            <person name="Bayram O."/>
            <person name="Benocci T."/>
            <person name="Braus-Stromeyer S.A."/>
            <person name="Caldana C."/>
            <person name="Canovas D."/>
            <person name="Cerqueira G.C."/>
            <person name="Chen F."/>
            <person name="Chen W."/>
            <person name="Choi C."/>
            <person name="Clum A."/>
            <person name="Dos Santos R.A."/>
            <person name="Damasio A.R."/>
            <person name="Diallinas G."/>
            <person name="Emri T."/>
            <person name="Fekete E."/>
            <person name="Flipphi M."/>
            <person name="Freyberg S."/>
            <person name="Gallo A."/>
            <person name="Gournas C."/>
            <person name="Habgood R."/>
            <person name="Hainaut M."/>
            <person name="Harispe M.L."/>
            <person name="Henrissat B."/>
            <person name="Hilden K.S."/>
            <person name="Hope R."/>
            <person name="Hossain A."/>
            <person name="Karabika E."/>
            <person name="Karaffa L."/>
            <person name="Karanyi Z."/>
            <person name="Krasevec N."/>
            <person name="Kuo A."/>
            <person name="Kusch H."/>
            <person name="LaButti K."/>
            <person name="Lagendijk E.L."/>
            <person name="Lapidus A."/>
            <person name="Levasseur A."/>
            <person name="Lindquist E."/>
            <person name="Lipzen A."/>
            <person name="Logrieco A.F."/>
            <person name="MacCabe A."/>
            <person name="Maekelae M.R."/>
            <person name="Malavazi I."/>
            <person name="Melin P."/>
            <person name="Meyer V."/>
            <person name="Mielnichuk N."/>
            <person name="Miskei M."/>
            <person name="Molnar A.P."/>
            <person name="Mule G."/>
            <person name="Ngan C.Y."/>
            <person name="Orejas M."/>
            <person name="Orosz E."/>
            <person name="Ouedraogo J.P."/>
            <person name="Overkamp K.M."/>
            <person name="Park H.-S."/>
            <person name="Perrone G."/>
            <person name="Piumi F."/>
            <person name="Punt P.J."/>
            <person name="Ram A.F."/>
            <person name="Ramon A."/>
            <person name="Rauscher S."/>
            <person name="Record E."/>
            <person name="Riano-Pachon D.M."/>
            <person name="Robert V."/>
            <person name="Roehrig J."/>
            <person name="Ruller R."/>
            <person name="Salamov A."/>
            <person name="Salih N.S."/>
            <person name="Samson R.A."/>
            <person name="Sandor E."/>
            <person name="Sanguinetti M."/>
            <person name="Schuetze T."/>
            <person name="Sepcic K."/>
            <person name="Shelest E."/>
            <person name="Sherlock G."/>
            <person name="Sophianopoulou V."/>
            <person name="Squina F.M."/>
            <person name="Sun H."/>
            <person name="Susca A."/>
            <person name="Todd R.B."/>
            <person name="Tsang A."/>
            <person name="Unkles S.E."/>
            <person name="van de Wiele N."/>
            <person name="van Rossen-Uffink D."/>
            <person name="Oliveira J.V."/>
            <person name="Vesth T.C."/>
            <person name="Visser J."/>
            <person name="Yu J.-H."/>
            <person name="Zhou M."/>
            <person name="Andersen M.R."/>
            <person name="Archer D.B."/>
            <person name="Baker S.E."/>
            <person name="Benoit I."/>
            <person name="Brakhage A.A."/>
            <person name="Braus G.H."/>
            <person name="Fischer R."/>
            <person name="Frisvad J.C."/>
            <person name="Goldman G.H."/>
            <person name="Houbraken J."/>
            <person name="Oakley B."/>
            <person name="Pocsi I."/>
            <person name="Scazzocchio C."/>
            <person name="Seiboth B."/>
            <person name="vanKuyk P.A."/>
            <person name="Wortman J."/>
            <person name="Dyer P.S."/>
            <person name="Grigoriev I.V."/>
        </authorList>
    </citation>
    <scope>NUCLEOTIDE SEQUENCE [LARGE SCALE GENOMIC DNA]</scope>
    <source>
        <strain evidence="3">CBS 593.65</strain>
    </source>
</reference>
<dbReference type="SUPFAM" id="SSF82171">
    <property type="entry name" value="DPP6 N-terminal domain-like"/>
    <property type="match status" value="1"/>
</dbReference>
<evidence type="ECO:0000259" key="1">
    <source>
        <dbReference type="PROSITE" id="PS50011"/>
    </source>
</evidence>
<dbReference type="Pfam" id="PF00069">
    <property type="entry name" value="Pkinase"/>
    <property type="match status" value="1"/>
</dbReference>
<dbReference type="SUPFAM" id="SSF56112">
    <property type="entry name" value="Protein kinase-like (PK-like)"/>
    <property type="match status" value="1"/>
</dbReference>
<dbReference type="OrthoDB" id="5986190at2759"/>
<dbReference type="Gene3D" id="2.130.10.10">
    <property type="entry name" value="YVTN repeat-like/Quinoprotein amine dehydrogenase"/>
    <property type="match status" value="1"/>
</dbReference>
<dbReference type="PROSITE" id="PS00108">
    <property type="entry name" value="PROTEIN_KINASE_ST"/>
    <property type="match status" value="1"/>
</dbReference>
<dbReference type="GO" id="GO:0005524">
    <property type="term" value="F:ATP binding"/>
    <property type="evidence" value="ECO:0007669"/>
    <property type="project" value="InterPro"/>
</dbReference>
<keyword evidence="3" id="KW-1185">Reference proteome</keyword>
<feature type="domain" description="Protein kinase" evidence="1">
    <location>
        <begin position="169"/>
        <end position="485"/>
    </location>
</feature>
<dbReference type="PANTHER" id="PTHR24359">
    <property type="entry name" value="SERINE/THREONINE-PROTEIN KINASE SBK1"/>
    <property type="match status" value="1"/>
</dbReference>
<dbReference type="InterPro" id="IPR015943">
    <property type="entry name" value="WD40/YVTN_repeat-like_dom_sf"/>
</dbReference>
<gene>
    <name evidence="2" type="ORF">ASPSYDRAFT_437884</name>
</gene>
<dbReference type="STRING" id="1036612.A0A1L9T6J7"/>
<dbReference type="SMART" id="SM00220">
    <property type="entry name" value="S_TKc"/>
    <property type="match status" value="1"/>
</dbReference>
<organism evidence="2 3">
    <name type="scientific">Aspergillus sydowii CBS 593.65</name>
    <dbReference type="NCBI Taxonomy" id="1036612"/>
    <lineage>
        <taxon>Eukaryota</taxon>
        <taxon>Fungi</taxon>
        <taxon>Dikarya</taxon>
        <taxon>Ascomycota</taxon>
        <taxon>Pezizomycotina</taxon>
        <taxon>Eurotiomycetes</taxon>
        <taxon>Eurotiomycetidae</taxon>
        <taxon>Eurotiales</taxon>
        <taxon>Aspergillaceae</taxon>
        <taxon>Aspergillus</taxon>
        <taxon>Aspergillus subgen. Nidulantes</taxon>
    </lineage>
</organism>
<proteinExistence type="predicted"/>
<dbReference type="AlphaFoldDB" id="A0A1L9T6J7"/>
<evidence type="ECO:0000313" key="3">
    <source>
        <dbReference type="Proteomes" id="UP000184356"/>
    </source>
</evidence>
<name>A0A1L9T6J7_9EURO</name>
<dbReference type="InterPro" id="IPR000719">
    <property type="entry name" value="Prot_kinase_dom"/>
</dbReference>
<accession>A0A1L9T6J7</accession>
<protein>
    <recommendedName>
        <fullName evidence="1">Protein kinase domain-containing protein</fullName>
    </recommendedName>
</protein>
<dbReference type="InterPro" id="IPR008271">
    <property type="entry name" value="Ser/Thr_kinase_AS"/>
</dbReference>
<dbReference type="RefSeq" id="XP_040698797.1">
    <property type="nucleotide sequence ID" value="XM_040846727.1"/>
</dbReference>
<sequence length="901" mass="101520">MEGMERINRICDDFAVRLQKLRVRNHEEQPFYPNGSAKEVFRMDEEQLHELFELLSPSGTSKYGIVSAIVRHVVRNLSTIFAVVVRIRRAGDVNLLREFTDLIVHDDTLLQPPRLTDDELPIPLDKSQLFFSTFANEFFDTQFQFCAITLRRKEDVTYQDYRSQCPLPYKRQQRIGGGAFGEVYKVKIERHHVRSTGDRSGNLEPEWLARKDFKRQQSFTLELDVYKAIMKQPRKHDHLVMVVAILQYRDTSSLFFPLATGDLDQYLNGKLHGGERSLDTLDKKNLLFQRGLALAGALAFLHDGFDGVACLHLDLKPSNVLVYDAYEPEETWKITDFGLTRVRNREYSSAAPGFEGIYMPPECGTPDGRVTTQSDVWSLGCIFSLVITYMVHGSSGVKKFTEKRGERPEGDLFYITTRNSTPRISPAVTSWFDHLKQSSPRDEMLSRVVRESLDYLQSKVLHPICRQRATARDVELGLRAIHKHFEKRAPPPSPQPSQSQPEHVSVVDRFIARMKHRTPESSVSRLRSFGHNLDPNGFGFRFSPLDGDYLAFFSSQNTLFWTVSEIVSALRDGSQIPPPQALRIPDGTTKSFAVSSNTICNCLDADSFQCHLYNVAGTSSFVRVDDGVRIAYDHMGYIKRVAMSSDGSLAAFVVTDRPKGSEKDCRIYLAYTEHLMGTANEGNSYSVPRSSRSNSVSESSLMSVTTAANLIVEKIVVGSAAQIRFLGFTPNGKFLVLVIQDGSRGFSIRLWDTYSGKCWRDFSVEIESPEALRSLFTTCCLFMSKAGDPCLVVVSDHRRILHVNLSTRSTNDRKLNIGIDSVFVSDDGHTLVLIGKNHGLRAYLLPLHSLEKSDFIGSAKINRLSYAPALDDATIQRDPNKQLKLLIASSSGSFLEMGIDH</sequence>
<dbReference type="PANTHER" id="PTHR24359:SF1">
    <property type="entry name" value="INHIBITOR OF NUCLEAR FACTOR KAPPA-B KINASE EPSILON SUBUNIT HOMOLOG 1-RELATED"/>
    <property type="match status" value="1"/>
</dbReference>
<dbReference type="Proteomes" id="UP000184356">
    <property type="component" value="Unassembled WGS sequence"/>
</dbReference>
<dbReference type="EMBL" id="KV878593">
    <property type="protein sequence ID" value="OJJ54991.1"/>
    <property type="molecule type" value="Genomic_DNA"/>
</dbReference>
<dbReference type="GO" id="GO:0004674">
    <property type="term" value="F:protein serine/threonine kinase activity"/>
    <property type="evidence" value="ECO:0007669"/>
    <property type="project" value="TreeGrafter"/>
</dbReference>
<dbReference type="InterPro" id="IPR011009">
    <property type="entry name" value="Kinase-like_dom_sf"/>
</dbReference>
<dbReference type="GeneID" id="63762800"/>
<evidence type="ECO:0000313" key="2">
    <source>
        <dbReference type="EMBL" id="OJJ54991.1"/>
    </source>
</evidence>
<dbReference type="Gene3D" id="1.10.510.10">
    <property type="entry name" value="Transferase(Phosphotransferase) domain 1"/>
    <property type="match status" value="1"/>
</dbReference>
<dbReference type="VEuPathDB" id="FungiDB:ASPSYDRAFT_437884"/>
<dbReference type="PROSITE" id="PS50011">
    <property type="entry name" value="PROTEIN_KINASE_DOM"/>
    <property type="match status" value="1"/>
</dbReference>